<organism evidence="3 4">
    <name type="scientific">Teladorsagia circumcincta</name>
    <name type="common">Brown stomach worm</name>
    <name type="synonym">Ostertagia circumcincta</name>
    <dbReference type="NCBI Taxonomy" id="45464"/>
    <lineage>
        <taxon>Eukaryota</taxon>
        <taxon>Metazoa</taxon>
        <taxon>Ecdysozoa</taxon>
        <taxon>Nematoda</taxon>
        <taxon>Chromadorea</taxon>
        <taxon>Rhabditida</taxon>
        <taxon>Rhabditina</taxon>
        <taxon>Rhabditomorpha</taxon>
        <taxon>Strongyloidea</taxon>
        <taxon>Trichostrongylidae</taxon>
        <taxon>Teladorsagia</taxon>
    </lineage>
</organism>
<dbReference type="GO" id="GO:0006508">
    <property type="term" value="P:proteolysis"/>
    <property type="evidence" value="ECO:0007669"/>
    <property type="project" value="InterPro"/>
</dbReference>
<proteinExistence type="predicted"/>
<dbReference type="AlphaFoldDB" id="A0A2G9TPX5"/>
<dbReference type="Pfam" id="PF00656">
    <property type="entry name" value="Peptidase_C14"/>
    <property type="match status" value="1"/>
</dbReference>
<dbReference type="PROSITE" id="PS50208">
    <property type="entry name" value="CASPASE_P20"/>
    <property type="match status" value="1"/>
</dbReference>
<name>A0A2G9TPX5_TELCI</name>
<dbReference type="OrthoDB" id="6114029at2759"/>
<dbReference type="PROSITE" id="PS01121">
    <property type="entry name" value="CASPASE_HIS"/>
    <property type="match status" value="1"/>
</dbReference>
<dbReference type="InterPro" id="IPR011600">
    <property type="entry name" value="Pept_C14_caspase"/>
</dbReference>
<gene>
    <name evidence="3" type="ORF">TELCIR_18464</name>
</gene>
<evidence type="ECO:0000313" key="4">
    <source>
        <dbReference type="Proteomes" id="UP000230423"/>
    </source>
</evidence>
<evidence type="ECO:0000313" key="3">
    <source>
        <dbReference type="EMBL" id="PIO60056.1"/>
    </source>
</evidence>
<reference evidence="3 4" key="1">
    <citation type="submission" date="2015-09" db="EMBL/GenBank/DDBJ databases">
        <title>Draft genome of the parasitic nematode Teladorsagia circumcincta isolate WARC Sus (inbred).</title>
        <authorList>
            <person name="Mitreva M."/>
        </authorList>
    </citation>
    <scope>NUCLEOTIDE SEQUENCE [LARGE SCALE GENOMIC DNA]</scope>
    <source>
        <strain evidence="3 4">S</strain>
    </source>
</reference>
<feature type="domain" description="Caspase family p20" evidence="2">
    <location>
        <begin position="77"/>
        <end position="143"/>
    </location>
</feature>
<protein>
    <recommendedName>
        <fullName evidence="2">Caspase family p20 domain-containing protein</fullName>
    </recommendedName>
</protein>
<dbReference type="GO" id="GO:0004197">
    <property type="term" value="F:cysteine-type endopeptidase activity"/>
    <property type="evidence" value="ECO:0007669"/>
    <property type="project" value="InterPro"/>
</dbReference>
<evidence type="ECO:0000256" key="1">
    <source>
        <dbReference type="SAM" id="MobiDB-lite"/>
    </source>
</evidence>
<dbReference type="EMBL" id="KZ356246">
    <property type="protein sequence ID" value="PIO60056.1"/>
    <property type="molecule type" value="Genomic_DNA"/>
</dbReference>
<dbReference type="InterPro" id="IPR029030">
    <property type="entry name" value="Caspase-like_dom_sf"/>
</dbReference>
<accession>A0A2G9TPX5</accession>
<dbReference type="Proteomes" id="UP000230423">
    <property type="component" value="Unassembled WGS sequence"/>
</dbReference>
<sequence>MCSIRARKIGRGEQFPRENENEPRYAGNTSIASRVKMNRMDMPPMEPTGILEDLRVDMIDGNNSPEMEMFLKNRDSEMLSRVRSFASDPQHRFASSAVVIVLSHGERDQLLGVSGDDDVLSVYPFLEALNARNAPLLSGKPKLPSHVDVKLWDVALLPPAFSFDSDI</sequence>
<dbReference type="InterPro" id="IPR001309">
    <property type="entry name" value="Pept_C14_p20"/>
</dbReference>
<dbReference type="InterPro" id="IPR016129">
    <property type="entry name" value="Caspase_his_AS"/>
</dbReference>
<feature type="compositionally biased region" description="Basic and acidic residues" evidence="1">
    <location>
        <begin position="10"/>
        <end position="23"/>
    </location>
</feature>
<keyword evidence="4" id="KW-1185">Reference proteome</keyword>
<feature type="region of interest" description="Disordered" evidence="1">
    <location>
        <begin position="1"/>
        <end position="25"/>
    </location>
</feature>
<dbReference type="SUPFAM" id="SSF52129">
    <property type="entry name" value="Caspase-like"/>
    <property type="match status" value="1"/>
</dbReference>
<dbReference type="Gene3D" id="3.40.50.1460">
    <property type="match status" value="1"/>
</dbReference>
<evidence type="ECO:0000259" key="2">
    <source>
        <dbReference type="PROSITE" id="PS50208"/>
    </source>
</evidence>